<reference evidence="2" key="2">
    <citation type="submission" date="2019-03" db="EMBL/GenBank/DDBJ databases">
        <authorList>
            <person name="Von Bargen S."/>
        </authorList>
    </citation>
    <scope>NUCLEOTIDE SEQUENCE</scope>
    <source>
        <strain evidence="2">E53006</strain>
    </source>
</reference>
<evidence type="ECO:0000313" key="1">
    <source>
        <dbReference type="EMBL" id="SPN63249.1"/>
    </source>
</evidence>
<organismHost>
    <name type="scientific">Eriophyes pyri</name>
    <name type="common">pearleaf blister mite</name>
    <dbReference type="NCBI Taxonomy" id="483436"/>
</organismHost>
<organism evidence="1">
    <name type="scientific">European mountain ash ringspot-associated virus (isolate Sorbus aucuparia)</name>
    <name type="common">EMARAV</name>
    <dbReference type="NCBI Taxonomy" id="1980426"/>
    <lineage>
        <taxon>Viruses</taxon>
        <taxon>Riboviria</taxon>
        <taxon>Orthornavirae</taxon>
        <taxon>Negarnaviricota</taxon>
        <taxon>Polyploviricotina</taxon>
        <taxon>Bunyaviricetes</taxon>
        <taxon>Elliovirales</taxon>
        <taxon>Fimoviridae</taxon>
        <taxon>Emaravirus</taxon>
        <taxon>Emaravirus sorbi</taxon>
    </lineage>
</organism>
<proteinExistence type="predicted"/>
<dbReference type="EMBL" id="LR536378">
    <property type="protein sequence ID" value="VFU05378.1"/>
    <property type="molecule type" value="Viral_cRNA"/>
</dbReference>
<dbReference type="EMBL" id="LT992916">
    <property type="protein sequence ID" value="SPN63249.1"/>
    <property type="molecule type" value="Viral_cRNA"/>
</dbReference>
<name>A0A2U3PJ19_EMARV</name>
<dbReference type="InterPro" id="IPR049107">
    <property type="entry name" value="ABC_AB"/>
</dbReference>
<gene>
    <name evidence="1" type="primary">P27</name>
    <name evidence="2" type="synonym">p4</name>
</gene>
<protein>
    <submittedName>
        <fullName evidence="1">27 kDa protein</fullName>
    </submittedName>
    <submittedName>
        <fullName evidence="2">P4</fullName>
    </submittedName>
</protein>
<evidence type="ECO:0000313" key="2">
    <source>
        <dbReference type="EMBL" id="VFU05378.1"/>
    </source>
</evidence>
<dbReference type="Pfam" id="PF21707">
    <property type="entry name" value="ABC_AB"/>
    <property type="match status" value="1"/>
</dbReference>
<reference evidence="1" key="1">
    <citation type="submission" date="2018-04" db="EMBL/GenBank/DDBJ databases">
        <authorList>
            <person name="Go L.Y."/>
            <person name="Mitchell J.A."/>
        </authorList>
    </citation>
    <scope>NUCLEOTIDE SEQUENCE</scope>
    <source>
        <strain evidence="1">E55282</strain>
    </source>
</reference>
<organismHost>
    <name type="scientific">Sorbus aucuparia</name>
    <name type="common">European mountain ash</name>
    <name type="synonym">Rowan</name>
    <dbReference type="NCBI Taxonomy" id="36599"/>
</organismHost>
<sequence>MESNKMKSITKMTVNTLQMDSCKAAAKRFKNATWELISNDFNLDIMNMFCILYYACTSHELKIDELVFQTAHKVIMNEVSVSIGESRMFIRIYVSFHMLMGDLNELLHHGISKFEGSPIKDMTSYLVYGEEYVRNLFQSINSTRATPVYQLFITKVPRQFPAITHGDSEYTYMLMVHNYLSTQSIAGVSHTPSNSDNYVIRTAEEYVHHHYAQLDRQASDNKMRPESSDQME</sequence>
<accession>A0A2U3PJ19</accession>